<accession>A0A1R3J4M3</accession>
<organism evidence="2 3">
    <name type="scientific">Corchorus capsularis</name>
    <name type="common">Jute</name>
    <dbReference type="NCBI Taxonomy" id="210143"/>
    <lineage>
        <taxon>Eukaryota</taxon>
        <taxon>Viridiplantae</taxon>
        <taxon>Streptophyta</taxon>
        <taxon>Embryophyta</taxon>
        <taxon>Tracheophyta</taxon>
        <taxon>Spermatophyta</taxon>
        <taxon>Magnoliopsida</taxon>
        <taxon>eudicotyledons</taxon>
        <taxon>Gunneridae</taxon>
        <taxon>Pentapetalae</taxon>
        <taxon>rosids</taxon>
        <taxon>malvids</taxon>
        <taxon>Malvales</taxon>
        <taxon>Malvaceae</taxon>
        <taxon>Grewioideae</taxon>
        <taxon>Apeibeae</taxon>
        <taxon>Corchorus</taxon>
    </lineage>
</organism>
<proteinExistence type="predicted"/>
<sequence length="26" mass="2755">MADGRNRNAKSKANRGCGGNEGGRYD</sequence>
<feature type="compositionally biased region" description="Gly residues" evidence="1">
    <location>
        <begin position="16"/>
        <end position="26"/>
    </location>
</feature>
<dbReference type="Proteomes" id="UP000188268">
    <property type="component" value="Unassembled WGS sequence"/>
</dbReference>
<dbReference type="AlphaFoldDB" id="A0A1R3J4M3"/>
<keyword evidence="3" id="KW-1185">Reference proteome</keyword>
<evidence type="ECO:0000256" key="1">
    <source>
        <dbReference type="SAM" id="MobiDB-lite"/>
    </source>
</evidence>
<dbReference type="EMBL" id="AWWV01008604">
    <property type="protein sequence ID" value="OMO89760.1"/>
    <property type="molecule type" value="Genomic_DNA"/>
</dbReference>
<reference evidence="2 3" key="1">
    <citation type="submission" date="2013-09" db="EMBL/GenBank/DDBJ databases">
        <title>Corchorus capsularis genome sequencing.</title>
        <authorList>
            <person name="Alam M."/>
            <person name="Haque M.S."/>
            <person name="Islam M.S."/>
            <person name="Emdad E.M."/>
            <person name="Islam M.M."/>
            <person name="Ahmed B."/>
            <person name="Halim A."/>
            <person name="Hossen Q.M.M."/>
            <person name="Hossain M.Z."/>
            <person name="Ahmed R."/>
            <person name="Khan M.M."/>
            <person name="Islam R."/>
            <person name="Rashid M.M."/>
            <person name="Khan S.A."/>
            <person name="Rahman M.S."/>
            <person name="Alam M."/>
        </authorList>
    </citation>
    <scope>NUCLEOTIDE SEQUENCE [LARGE SCALE GENOMIC DNA]</scope>
    <source>
        <strain evidence="3">cv. CVL-1</strain>
        <tissue evidence="2">Whole seedling</tissue>
    </source>
</reference>
<gene>
    <name evidence="2" type="ORF">CCACVL1_07652</name>
</gene>
<evidence type="ECO:0000313" key="3">
    <source>
        <dbReference type="Proteomes" id="UP000188268"/>
    </source>
</evidence>
<evidence type="ECO:0000313" key="2">
    <source>
        <dbReference type="EMBL" id="OMO89760.1"/>
    </source>
</evidence>
<comment type="caution">
    <text evidence="2">The sequence shown here is derived from an EMBL/GenBank/DDBJ whole genome shotgun (WGS) entry which is preliminary data.</text>
</comment>
<dbReference type="Gramene" id="OMO89760">
    <property type="protein sequence ID" value="OMO89760"/>
    <property type="gene ID" value="CCACVL1_07652"/>
</dbReference>
<feature type="region of interest" description="Disordered" evidence="1">
    <location>
        <begin position="1"/>
        <end position="26"/>
    </location>
</feature>
<protein>
    <submittedName>
        <fullName evidence="2">Uncharacterized protein</fullName>
    </submittedName>
</protein>
<name>A0A1R3J4M3_COCAP</name>